<evidence type="ECO:0000313" key="6">
    <source>
        <dbReference type="RefSeq" id="XP_060671420.1"/>
    </source>
</evidence>
<organism evidence="5 6">
    <name type="scientific">Ziziphus jujuba</name>
    <name type="common">Chinese jujube</name>
    <name type="synonym">Ziziphus sativa</name>
    <dbReference type="NCBI Taxonomy" id="326968"/>
    <lineage>
        <taxon>Eukaryota</taxon>
        <taxon>Viridiplantae</taxon>
        <taxon>Streptophyta</taxon>
        <taxon>Embryophyta</taxon>
        <taxon>Tracheophyta</taxon>
        <taxon>Spermatophyta</taxon>
        <taxon>Magnoliopsida</taxon>
        <taxon>eudicotyledons</taxon>
        <taxon>Gunneridae</taxon>
        <taxon>Pentapetalae</taxon>
        <taxon>rosids</taxon>
        <taxon>fabids</taxon>
        <taxon>Rosales</taxon>
        <taxon>Rhamnaceae</taxon>
        <taxon>Paliureae</taxon>
        <taxon>Ziziphus</taxon>
    </lineage>
</organism>
<dbReference type="PANTHER" id="PTHR24093:SF434">
    <property type="entry name" value="CALCIUM-TRANSPORTING ATPASE 13, PLASMA MEMBRANE-TYPE-RELATED"/>
    <property type="match status" value="1"/>
</dbReference>
<reference evidence="6" key="1">
    <citation type="submission" date="2025-08" db="UniProtKB">
        <authorList>
            <consortium name="RefSeq"/>
        </authorList>
    </citation>
    <scope>IDENTIFICATION</scope>
    <source>
        <tissue evidence="6">Seedling</tissue>
    </source>
</reference>
<evidence type="ECO:0000313" key="5">
    <source>
        <dbReference type="Proteomes" id="UP001652623"/>
    </source>
</evidence>
<evidence type="ECO:0000259" key="3">
    <source>
        <dbReference type="Pfam" id="PF00122"/>
    </source>
</evidence>
<evidence type="ECO:0000256" key="2">
    <source>
        <dbReference type="SAM" id="Phobius"/>
    </source>
</evidence>
<dbReference type="InterPro" id="IPR008250">
    <property type="entry name" value="ATPase_P-typ_transduc_dom_A_sf"/>
</dbReference>
<keyword evidence="1" id="KW-0460">Magnesium</keyword>
<protein>
    <submittedName>
        <fullName evidence="6">Calcium-transporting ATPase 12, plasma membrane-type-like</fullName>
    </submittedName>
</protein>
<dbReference type="InterPro" id="IPR004014">
    <property type="entry name" value="ATPase_P-typ_cation-transptr_N"/>
</dbReference>
<dbReference type="InterPro" id="IPR023298">
    <property type="entry name" value="ATPase_P-typ_TM_dom_sf"/>
</dbReference>
<sequence>MACPGFIIRRFAVCQLDMSGQRWVSIKSSLDRANLIDEYQHCVHSERYSTYNRDDYLTQSFGGFGLTWRRIWIDLRSYRNGVEGVAKTLETDIKSGIPDDKKKIGRQRERFGSNTYKKPPSEGLFLAKWRSLQAFAILNDLVNILAACILLLAASIFGNFLRPSLKSKVRNSSENQIEVLRGNKRKKISMYEIVVGDVVCLKIGDEVPIDGLLVEGNNLQVEEDDQGGETVQVDPDKNPFLLSGSIVVNSDYSKCKMMVTTVGMKAKWCEMISQQNCDSSENSRMEDRVRKLTLPILLKVGLPIASIGFLVYLIRYFTGNTKDINRDQEFNHGHLRNFWDSSMLDFVLTAFTIVAVTIVDSLRLSVPVTSFYSKKRMLGDLEMASELSSWENMAFFTTIYTNKTGTLTMNQIKVNKFRVGNYALEEEAYHSNASNCFKILLGKGIALNTSSARNGIPMEEEILSWAVHDLKIDMGVKSKYTVLNHTAFNSQTKRSGVLMKRKEEVDNTGLHVHWKGEAEVILEMCSCYYDISETTNDLVDTQKVEFQRIIQGM</sequence>
<feature type="domain" description="P-type ATPase A" evidence="3">
    <location>
        <begin position="173"/>
        <end position="268"/>
    </location>
</feature>
<dbReference type="InterPro" id="IPR023299">
    <property type="entry name" value="ATPase_P-typ_cyto_dom_N"/>
</dbReference>
<dbReference type="PANTHER" id="PTHR24093">
    <property type="entry name" value="CATION TRANSPORTING ATPASE"/>
    <property type="match status" value="1"/>
</dbReference>
<keyword evidence="5" id="KW-1185">Reference proteome</keyword>
<dbReference type="SUPFAM" id="SSF81665">
    <property type="entry name" value="Calcium ATPase, transmembrane domain M"/>
    <property type="match status" value="1"/>
</dbReference>
<keyword evidence="2" id="KW-0812">Transmembrane</keyword>
<gene>
    <name evidence="6" type="primary">LOC107423082</name>
</gene>
<dbReference type="Proteomes" id="UP001652623">
    <property type="component" value="Chromosome 3"/>
</dbReference>
<dbReference type="Pfam" id="PF13246">
    <property type="entry name" value="Cation_ATPase"/>
    <property type="match status" value="1"/>
</dbReference>
<feature type="domain" description="Cation-transporting P-type ATPase N-terminal" evidence="4">
    <location>
        <begin position="79"/>
        <end position="136"/>
    </location>
</feature>
<keyword evidence="2" id="KW-1133">Transmembrane helix</keyword>
<feature type="transmembrane region" description="Helical" evidence="2">
    <location>
        <begin position="346"/>
        <end position="366"/>
    </location>
</feature>
<keyword evidence="2" id="KW-0472">Membrane</keyword>
<dbReference type="RefSeq" id="XP_060671420.1">
    <property type="nucleotide sequence ID" value="XM_060815437.1"/>
</dbReference>
<feature type="transmembrane region" description="Helical" evidence="2">
    <location>
        <begin position="292"/>
        <end position="314"/>
    </location>
</feature>
<dbReference type="Gene3D" id="3.40.1110.10">
    <property type="entry name" value="Calcium-transporting ATPase, cytoplasmic domain N"/>
    <property type="match status" value="1"/>
</dbReference>
<dbReference type="GeneID" id="107423082"/>
<dbReference type="SUPFAM" id="SSF81660">
    <property type="entry name" value="Metal cation-transporting ATPase, ATP-binding domain N"/>
    <property type="match status" value="1"/>
</dbReference>
<dbReference type="Gene3D" id="2.70.150.10">
    <property type="entry name" value="Calcium-transporting ATPase, cytoplasmic transduction domain A"/>
    <property type="match status" value="1"/>
</dbReference>
<name>A0ABM4A3W9_ZIZJJ</name>
<accession>A0ABM4A3W9</accession>
<evidence type="ECO:0000259" key="4">
    <source>
        <dbReference type="Pfam" id="PF00690"/>
    </source>
</evidence>
<dbReference type="InterPro" id="IPR059000">
    <property type="entry name" value="ATPase_P-type_domA"/>
</dbReference>
<proteinExistence type="predicted"/>
<feature type="transmembrane region" description="Helical" evidence="2">
    <location>
        <begin position="141"/>
        <end position="161"/>
    </location>
</feature>
<dbReference type="Pfam" id="PF00690">
    <property type="entry name" value="Cation_ATPase_N"/>
    <property type="match status" value="1"/>
</dbReference>
<dbReference type="SUPFAM" id="SSF81653">
    <property type="entry name" value="Calcium ATPase, transduction domain A"/>
    <property type="match status" value="1"/>
</dbReference>
<evidence type="ECO:0000256" key="1">
    <source>
        <dbReference type="ARBA" id="ARBA00022842"/>
    </source>
</evidence>
<dbReference type="Pfam" id="PF00122">
    <property type="entry name" value="E1-E2_ATPase"/>
    <property type="match status" value="1"/>
</dbReference>